<dbReference type="RefSeq" id="WP_378291715.1">
    <property type="nucleotide sequence ID" value="NZ_JBHSON010000133.1"/>
</dbReference>
<protein>
    <submittedName>
        <fullName evidence="2">Uncharacterized protein</fullName>
    </submittedName>
</protein>
<proteinExistence type="predicted"/>
<feature type="transmembrane region" description="Helical" evidence="1">
    <location>
        <begin position="49"/>
        <end position="74"/>
    </location>
</feature>
<gene>
    <name evidence="2" type="ORF">ACFPZN_51215</name>
</gene>
<name>A0ABW1AHN6_9ACTN</name>
<accession>A0ABW1AHN6</accession>
<evidence type="ECO:0000313" key="2">
    <source>
        <dbReference type="EMBL" id="MFC5754044.1"/>
    </source>
</evidence>
<reference evidence="3" key="1">
    <citation type="journal article" date="2019" name="Int. J. Syst. Evol. Microbiol.">
        <title>The Global Catalogue of Microorganisms (GCM) 10K type strain sequencing project: providing services to taxonomists for standard genome sequencing and annotation.</title>
        <authorList>
            <consortium name="The Broad Institute Genomics Platform"/>
            <consortium name="The Broad Institute Genome Sequencing Center for Infectious Disease"/>
            <person name="Wu L."/>
            <person name="Ma J."/>
        </authorList>
    </citation>
    <scope>NUCLEOTIDE SEQUENCE [LARGE SCALE GENOMIC DNA]</scope>
    <source>
        <strain evidence="3">KCTC 42087</strain>
    </source>
</reference>
<dbReference type="EMBL" id="JBHSON010000133">
    <property type="protein sequence ID" value="MFC5754044.1"/>
    <property type="molecule type" value="Genomic_DNA"/>
</dbReference>
<feature type="transmembrane region" description="Helical" evidence="1">
    <location>
        <begin position="12"/>
        <end position="37"/>
    </location>
</feature>
<keyword evidence="1" id="KW-1133">Transmembrane helix</keyword>
<keyword evidence="1" id="KW-0812">Transmembrane</keyword>
<comment type="caution">
    <text evidence="2">The sequence shown here is derived from an EMBL/GenBank/DDBJ whole genome shotgun (WGS) entry which is preliminary data.</text>
</comment>
<evidence type="ECO:0000313" key="3">
    <source>
        <dbReference type="Proteomes" id="UP001596074"/>
    </source>
</evidence>
<organism evidence="2 3">
    <name type="scientific">Actinomadura rugatobispora</name>
    <dbReference type="NCBI Taxonomy" id="1994"/>
    <lineage>
        <taxon>Bacteria</taxon>
        <taxon>Bacillati</taxon>
        <taxon>Actinomycetota</taxon>
        <taxon>Actinomycetes</taxon>
        <taxon>Streptosporangiales</taxon>
        <taxon>Thermomonosporaceae</taxon>
        <taxon>Actinomadura</taxon>
    </lineage>
</organism>
<keyword evidence="1" id="KW-0472">Membrane</keyword>
<keyword evidence="3" id="KW-1185">Reference proteome</keyword>
<sequence length="78" mass="7860">MNESSPNKVGGAVVGFLAGGAAGFVATEAGAAFFHFVLDITPDVENRPMLLLVFLGVPVLCALAGAFAGARVAARKGR</sequence>
<evidence type="ECO:0000256" key="1">
    <source>
        <dbReference type="SAM" id="Phobius"/>
    </source>
</evidence>
<dbReference type="Proteomes" id="UP001596074">
    <property type="component" value="Unassembled WGS sequence"/>
</dbReference>